<dbReference type="SMART" id="SM00421">
    <property type="entry name" value="HTH_LUXR"/>
    <property type="match status" value="1"/>
</dbReference>
<dbReference type="Proteomes" id="UP000183315">
    <property type="component" value="Unassembled WGS sequence"/>
</dbReference>
<dbReference type="Pfam" id="PF00196">
    <property type="entry name" value="GerE"/>
    <property type="match status" value="1"/>
</dbReference>
<feature type="domain" description="Response regulatory" evidence="7">
    <location>
        <begin position="8"/>
        <end position="124"/>
    </location>
</feature>
<keyword evidence="1 5" id="KW-0597">Phosphoprotein</keyword>
<name>A0A1H6V640_9MICO</name>
<dbReference type="STRING" id="1043493.SAMN05421637_0671"/>
<dbReference type="InterPro" id="IPR011006">
    <property type="entry name" value="CheY-like_superfamily"/>
</dbReference>
<evidence type="ECO:0000256" key="5">
    <source>
        <dbReference type="PROSITE-ProRule" id="PRU00169"/>
    </source>
</evidence>
<keyword evidence="4" id="KW-0804">Transcription</keyword>
<dbReference type="SMART" id="SM00448">
    <property type="entry name" value="REC"/>
    <property type="match status" value="1"/>
</dbReference>
<keyword evidence="3" id="KW-0238">DNA-binding</keyword>
<dbReference type="PRINTS" id="PR00038">
    <property type="entry name" value="HTHLUXR"/>
</dbReference>
<gene>
    <name evidence="8" type="ORF">SAMN05421637_0671</name>
</gene>
<evidence type="ECO:0000313" key="9">
    <source>
        <dbReference type="Proteomes" id="UP000183315"/>
    </source>
</evidence>
<evidence type="ECO:0000259" key="6">
    <source>
        <dbReference type="PROSITE" id="PS50043"/>
    </source>
</evidence>
<feature type="domain" description="HTH luxR-type" evidence="6">
    <location>
        <begin position="137"/>
        <end position="202"/>
    </location>
</feature>
<protein>
    <submittedName>
        <fullName evidence="8">Two component transcriptional regulator, LuxR family</fullName>
    </submittedName>
</protein>
<dbReference type="AlphaFoldDB" id="A0A1H6V640"/>
<dbReference type="InterPro" id="IPR058245">
    <property type="entry name" value="NreC/VraR/RcsB-like_REC"/>
</dbReference>
<feature type="modified residue" description="4-aspartylphosphate" evidence="5">
    <location>
        <position position="59"/>
    </location>
</feature>
<dbReference type="eggNOG" id="COG2197">
    <property type="taxonomic scope" value="Bacteria"/>
</dbReference>
<dbReference type="InterPro" id="IPR039420">
    <property type="entry name" value="WalR-like"/>
</dbReference>
<dbReference type="PROSITE" id="PS50110">
    <property type="entry name" value="RESPONSE_REGULATORY"/>
    <property type="match status" value="1"/>
</dbReference>
<keyword evidence="9" id="KW-1185">Reference proteome</keyword>
<evidence type="ECO:0000256" key="1">
    <source>
        <dbReference type="ARBA" id="ARBA00022553"/>
    </source>
</evidence>
<organism evidence="8 9">
    <name type="scientific">Demequina mangrovi</name>
    <dbReference type="NCBI Taxonomy" id="1043493"/>
    <lineage>
        <taxon>Bacteria</taxon>
        <taxon>Bacillati</taxon>
        <taxon>Actinomycetota</taxon>
        <taxon>Actinomycetes</taxon>
        <taxon>Micrococcales</taxon>
        <taxon>Demequinaceae</taxon>
        <taxon>Demequina</taxon>
    </lineage>
</organism>
<dbReference type="Pfam" id="PF00072">
    <property type="entry name" value="Response_reg"/>
    <property type="match status" value="1"/>
</dbReference>
<evidence type="ECO:0000256" key="2">
    <source>
        <dbReference type="ARBA" id="ARBA00023015"/>
    </source>
</evidence>
<dbReference type="SUPFAM" id="SSF46894">
    <property type="entry name" value="C-terminal effector domain of the bipartite response regulators"/>
    <property type="match status" value="1"/>
</dbReference>
<evidence type="ECO:0000256" key="4">
    <source>
        <dbReference type="ARBA" id="ARBA00023163"/>
    </source>
</evidence>
<accession>A0A1H6V640</accession>
<dbReference type="CDD" id="cd06170">
    <property type="entry name" value="LuxR_C_like"/>
    <property type="match status" value="1"/>
</dbReference>
<dbReference type="Gene3D" id="3.40.50.2300">
    <property type="match status" value="1"/>
</dbReference>
<sequence length="208" mass="22479">MIGMSDITVLVLDDHEVVRRGICDILERADGIAVVAEASTVAQAVRRAEAVRPQVILSDLRLPDGTGLDVIAHVRAKLPETHVVVLTSYDDDEARAAARNAGADVFLAKTADSHEVLKAVRDAASGREHGQHISVHEDDVIARLTPMERRVLDLVGAGLANREIAEKLGIAEKTVKNHVTSVLAKMGLQRRTQVVAWATAKRAHSFRG</sequence>
<dbReference type="InterPro" id="IPR001789">
    <property type="entry name" value="Sig_transdc_resp-reg_receiver"/>
</dbReference>
<dbReference type="PANTHER" id="PTHR43214:SF24">
    <property type="entry name" value="TRANSCRIPTIONAL REGULATORY PROTEIN NARL-RELATED"/>
    <property type="match status" value="1"/>
</dbReference>
<dbReference type="PROSITE" id="PS50043">
    <property type="entry name" value="HTH_LUXR_2"/>
    <property type="match status" value="1"/>
</dbReference>
<dbReference type="EMBL" id="FNZI01000001">
    <property type="protein sequence ID" value="SEI99346.1"/>
    <property type="molecule type" value="Genomic_DNA"/>
</dbReference>
<keyword evidence="2" id="KW-0805">Transcription regulation</keyword>
<dbReference type="PROSITE" id="PS00622">
    <property type="entry name" value="HTH_LUXR_1"/>
    <property type="match status" value="1"/>
</dbReference>
<proteinExistence type="predicted"/>
<evidence type="ECO:0000259" key="7">
    <source>
        <dbReference type="PROSITE" id="PS50110"/>
    </source>
</evidence>
<dbReference type="Gene3D" id="1.10.10.10">
    <property type="entry name" value="Winged helix-like DNA-binding domain superfamily/Winged helix DNA-binding domain"/>
    <property type="match status" value="1"/>
</dbReference>
<dbReference type="InterPro" id="IPR000792">
    <property type="entry name" value="Tscrpt_reg_LuxR_C"/>
</dbReference>
<dbReference type="GO" id="GO:0003677">
    <property type="term" value="F:DNA binding"/>
    <property type="evidence" value="ECO:0007669"/>
    <property type="project" value="UniProtKB-KW"/>
</dbReference>
<dbReference type="GO" id="GO:0000160">
    <property type="term" value="P:phosphorelay signal transduction system"/>
    <property type="evidence" value="ECO:0007669"/>
    <property type="project" value="InterPro"/>
</dbReference>
<reference evidence="9" key="1">
    <citation type="submission" date="2016-10" db="EMBL/GenBank/DDBJ databases">
        <authorList>
            <person name="Varghese N."/>
        </authorList>
    </citation>
    <scope>NUCLEOTIDE SEQUENCE [LARGE SCALE GENOMIC DNA]</scope>
    <source>
        <strain evidence="9">DSM 24868</strain>
    </source>
</reference>
<dbReference type="SUPFAM" id="SSF52172">
    <property type="entry name" value="CheY-like"/>
    <property type="match status" value="1"/>
</dbReference>
<evidence type="ECO:0000313" key="8">
    <source>
        <dbReference type="EMBL" id="SEI99346.1"/>
    </source>
</evidence>
<dbReference type="InterPro" id="IPR016032">
    <property type="entry name" value="Sig_transdc_resp-reg_C-effctor"/>
</dbReference>
<dbReference type="OrthoDB" id="9808843at2"/>
<dbReference type="InterPro" id="IPR036388">
    <property type="entry name" value="WH-like_DNA-bd_sf"/>
</dbReference>
<dbReference type="PANTHER" id="PTHR43214">
    <property type="entry name" value="TWO-COMPONENT RESPONSE REGULATOR"/>
    <property type="match status" value="1"/>
</dbReference>
<dbReference type="GO" id="GO:0006355">
    <property type="term" value="P:regulation of DNA-templated transcription"/>
    <property type="evidence" value="ECO:0007669"/>
    <property type="project" value="InterPro"/>
</dbReference>
<dbReference type="CDD" id="cd17535">
    <property type="entry name" value="REC_NarL-like"/>
    <property type="match status" value="1"/>
</dbReference>
<evidence type="ECO:0000256" key="3">
    <source>
        <dbReference type="ARBA" id="ARBA00023125"/>
    </source>
</evidence>